<evidence type="ECO:0000313" key="3">
    <source>
        <dbReference type="Proteomes" id="UP001597601"/>
    </source>
</evidence>
<keyword evidence="1" id="KW-0472">Membrane</keyword>
<dbReference type="InterPro" id="IPR012861">
    <property type="entry name" value="DUF1634"/>
</dbReference>
<dbReference type="EMBL" id="JBHUON010000013">
    <property type="protein sequence ID" value="MFD2865441.1"/>
    <property type="molecule type" value="Genomic_DNA"/>
</dbReference>
<feature type="transmembrane region" description="Helical" evidence="1">
    <location>
        <begin position="12"/>
        <end position="36"/>
    </location>
</feature>
<sequence length="124" mass="13632">MKTKDVIIQDIIGWVLRIGVLLSITIVVFGGAIYLYRNGQKLADYHTFKGIPDFVRPGAIVKGVFSLRGRAIIQAGIVLLIATPVMRVVFSAIGFILEKDYLYTFITIIVLAVIFFSLLTGQAG</sequence>
<protein>
    <submittedName>
        <fullName evidence="2">DUF1634 domain-containing protein</fullName>
    </submittedName>
</protein>
<feature type="transmembrane region" description="Helical" evidence="1">
    <location>
        <begin position="102"/>
        <end position="121"/>
    </location>
</feature>
<feature type="transmembrane region" description="Helical" evidence="1">
    <location>
        <begin position="72"/>
        <end position="96"/>
    </location>
</feature>
<organism evidence="2 3">
    <name type="scientific">Mucilaginibacter antarcticus</name>
    <dbReference type="NCBI Taxonomy" id="1855725"/>
    <lineage>
        <taxon>Bacteria</taxon>
        <taxon>Pseudomonadati</taxon>
        <taxon>Bacteroidota</taxon>
        <taxon>Sphingobacteriia</taxon>
        <taxon>Sphingobacteriales</taxon>
        <taxon>Sphingobacteriaceae</taxon>
        <taxon>Mucilaginibacter</taxon>
    </lineage>
</organism>
<evidence type="ECO:0000313" key="2">
    <source>
        <dbReference type="EMBL" id="MFD2865441.1"/>
    </source>
</evidence>
<keyword evidence="3" id="KW-1185">Reference proteome</keyword>
<evidence type="ECO:0000256" key="1">
    <source>
        <dbReference type="SAM" id="Phobius"/>
    </source>
</evidence>
<proteinExistence type="predicted"/>
<comment type="caution">
    <text evidence="2">The sequence shown here is derived from an EMBL/GenBank/DDBJ whole genome shotgun (WGS) entry which is preliminary data.</text>
</comment>
<keyword evidence="1" id="KW-1133">Transmembrane helix</keyword>
<accession>A0ABW5XRN5</accession>
<name>A0ABW5XRN5_9SPHI</name>
<dbReference type="Proteomes" id="UP001597601">
    <property type="component" value="Unassembled WGS sequence"/>
</dbReference>
<gene>
    <name evidence="2" type="ORF">ACFSYC_12140</name>
</gene>
<dbReference type="RefSeq" id="WP_377127766.1">
    <property type="nucleotide sequence ID" value="NZ_JBHUHN010000001.1"/>
</dbReference>
<keyword evidence="1" id="KW-0812">Transmembrane</keyword>
<reference evidence="3" key="1">
    <citation type="journal article" date="2019" name="Int. J. Syst. Evol. Microbiol.">
        <title>The Global Catalogue of Microorganisms (GCM) 10K type strain sequencing project: providing services to taxonomists for standard genome sequencing and annotation.</title>
        <authorList>
            <consortium name="The Broad Institute Genomics Platform"/>
            <consortium name="The Broad Institute Genome Sequencing Center for Infectious Disease"/>
            <person name="Wu L."/>
            <person name="Ma J."/>
        </authorList>
    </citation>
    <scope>NUCLEOTIDE SEQUENCE [LARGE SCALE GENOMIC DNA]</scope>
    <source>
        <strain evidence="3">KCTC 52232</strain>
    </source>
</reference>
<dbReference type="Pfam" id="PF07843">
    <property type="entry name" value="DUF1634"/>
    <property type="match status" value="1"/>
</dbReference>